<keyword evidence="7" id="KW-1185">Reference proteome</keyword>
<protein>
    <submittedName>
        <fullName evidence="6">2-dehydro-3-deoxyphosphogluconate aldolase/(4S)-4-hydroxy-2-oxoglutarate aldolase</fullName>
        <ecNumber evidence="6">4.1.2.14</ecNumber>
        <ecNumber evidence="6">4.1.3.42</ecNumber>
    </submittedName>
</protein>
<keyword evidence="4 6" id="KW-0456">Lyase</keyword>
<evidence type="ECO:0000256" key="5">
    <source>
        <dbReference type="ARBA" id="ARBA00023277"/>
    </source>
</evidence>
<comment type="subunit">
    <text evidence="3">Homotrimer.</text>
</comment>
<dbReference type="EC" id="4.1.3.42" evidence="6"/>
<dbReference type="Proteomes" id="UP001253595">
    <property type="component" value="Unassembled WGS sequence"/>
</dbReference>
<dbReference type="InterPro" id="IPR013785">
    <property type="entry name" value="Aldolase_TIM"/>
</dbReference>
<dbReference type="EMBL" id="JAVDVX010000002">
    <property type="protein sequence ID" value="MDR7089272.1"/>
    <property type="molecule type" value="Genomic_DNA"/>
</dbReference>
<dbReference type="PANTHER" id="PTHR30246:SF1">
    <property type="entry name" value="2-DEHYDRO-3-DEOXY-6-PHOSPHOGALACTONATE ALDOLASE-RELATED"/>
    <property type="match status" value="1"/>
</dbReference>
<dbReference type="PANTHER" id="PTHR30246">
    <property type="entry name" value="2-KETO-3-DEOXY-6-PHOSPHOGLUCONATE ALDOLASE"/>
    <property type="match status" value="1"/>
</dbReference>
<evidence type="ECO:0000256" key="3">
    <source>
        <dbReference type="ARBA" id="ARBA00011233"/>
    </source>
</evidence>
<keyword evidence="5" id="KW-0119">Carbohydrate metabolism</keyword>
<reference evidence="6 7" key="1">
    <citation type="submission" date="2023-07" db="EMBL/GenBank/DDBJ databases">
        <title>Sorghum-associated microbial communities from plants grown in Nebraska, USA.</title>
        <authorList>
            <person name="Schachtman D."/>
        </authorList>
    </citation>
    <scope>NUCLEOTIDE SEQUENCE [LARGE SCALE GENOMIC DNA]</scope>
    <source>
        <strain evidence="6 7">BE190</strain>
    </source>
</reference>
<dbReference type="Gene3D" id="3.20.20.70">
    <property type="entry name" value="Aldolase class I"/>
    <property type="match status" value="1"/>
</dbReference>
<dbReference type="GO" id="GO:0106009">
    <property type="term" value="F:(4S)-4-hydroxy-2-oxoglutarate aldolase activity"/>
    <property type="evidence" value="ECO:0007669"/>
    <property type="project" value="UniProtKB-EC"/>
</dbReference>
<sequence length="211" mass="22517">MKFERVNKLLAEKLIVILRVKHSEDIIPIVQCLAAAGIKALEVTANTPNFCAAISRIRSEFPEVLVGAGTITNVLLAQQAMAAGAQFLVTPNTSSAVVKVAHEQEVPVVMGAFTPTEIVAAIEAQADIVKLFPAEPMGPDYLKSLAFGPFNDTIFFPVGGINELNIERWANSGAKGIGVGGSLAAPVRTPEEAQRLVERLKTLIEKVATLF</sequence>
<dbReference type="SUPFAM" id="SSF51569">
    <property type="entry name" value="Aldolase"/>
    <property type="match status" value="1"/>
</dbReference>
<comment type="caution">
    <text evidence="6">The sequence shown here is derived from an EMBL/GenBank/DDBJ whole genome shotgun (WGS) entry which is preliminary data.</text>
</comment>
<comment type="pathway">
    <text evidence="1">Carbohydrate acid metabolism.</text>
</comment>
<dbReference type="InterPro" id="IPR000887">
    <property type="entry name" value="Aldlse_KDPG_KHG"/>
</dbReference>
<gene>
    <name evidence="6" type="ORF">J2X05_001278</name>
</gene>
<evidence type="ECO:0000256" key="2">
    <source>
        <dbReference type="ARBA" id="ARBA00006906"/>
    </source>
</evidence>
<dbReference type="Pfam" id="PF01081">
    <property type="entry name" value="Aldolase"/>
    <property type="match status" value="1"/>
</dbReference>
<evidence type="ECO:0000256" key="4">
    <source>
        <dbReference type="ARBA" id="ARBA00023239"/>
    </source>
</evidence>
<dbReference type="CDD" id="cd00452">
    <property type="entry name" value="KDPG_aldolase"/>
    <property type="match status" value="1"/>
</dbReference>
<evidence type="ECO:0000313" key="6">
    <source>
        <dbReference type="EMBL" id="MDR7089272.1"/>
    </source>
</evidence>
<dbReference type="EC" id="4.1.2.14" evidence="6"/>
<dbReference type="GO" id="GO:0008675">
    <property type="term" value="F:2-dehydro-3-deoxy-phosphogluconate aldolase activity"/>
    <property type="evidence" value="ECO:0007669"/>
    <property type="project" value="UniProtKB-EC"/>
</dbReference>
<organism evidence="6 7">
    <name type="scientific">Cellvibrio fibrivorans</name>
    <dbReference type="NCBI Taxonomy" id="126350"/>
    <lineage>
        <taxon>Bacteria</taxon>
        <taxon>Pseudomonadati</taxon>
        <taxon>Pseudomonadota</taxon>
        <taxon>Gammaproteobacteria</taxon>
        <taxon>Cellvibrionales</taxon>
        <taxon>Cellvibrionaceae</taxon>
        <taxon>Cellvibrio</taxon>
    </lineage>
</organism>
<comment type="similarity">
    <text evidence="2">Belongs to the KHG/KDPG aldolase family.</text>
</comment>
<evidence type="ECO:0000313" key="7">
    <source>
        <dbReference type="Proteomes" id="UP001253595"/>
    </source>
</evidence>
<accession>A0ABU1UVW2</accession>
<evidence type="ECO:0000256" key="1">
    <source>
        <dbReference type="ARBA" id="ARBA00004761"/>
    </source>
</evidence>
<proteinExistence type="inferred from homology"/>
<name>A0ABU1UVW2_9GAMM</name>
<dbReference type="RefSeq" id="WP_310070159.1">
    <property type="nucleotide sequence ID" value="NZ_JAVDVX010000002.1"/>
</dbReference>